<accession>A0A183ULL3</accession>
<keyword evidence="2" id="KW-1185">Reference proteome</keyword>
<proteinExistence type="predicted"/>
<dbReference type="AlphaFoldDB" id="A0A183ULL3"/>
<dbReference type="WBParaSite" id="TCNE_0000938301-mRNA-1">
    <property type="protein sequence ID" value="TCNE_0000938301-mRNA-1"/>
    <property type="gene ID" value="TCNE_0000938301"/>
</dbReference>
<evidence type="ECO:0000313" key="3">
    <source>
        <dbReference type="WBParaSite" id="TCNE_0000938301-mRNA-1"/>
    </source>
</evidence>
<dbReference type="Proteomes" id="UP000050794">
    <property type="component" value="Unassembled WGS sequence"/>
</dbReference>
<name>A0A183ULL3_TOXCA</name>
<dbReference type="GO" id="GO:0005794">
    <property type="term" value="C:Golgi apparatus"/>
    <property type="evidence" value="ECO:0007669"/>
    <property type="project" value="TreeGrafter"/>
</dbReference>
<evidence type="ECO:0000313" key="2">
    <source>
        <dbReference type="Proteomes" id="UP000050794"/>
    </source>
</evidence>
<dbReference type="PANTHER" id="PTHR21581:SF6">
    <property type="entry name" value="TRAFFICKING PROTEIN PARTICLE COMPLEX SUBUNIT 12"/>
    <property type="match status" value="1"/>
</dbReference>
<sequence length="292" mass="33121">MTAQQSEAYLFEWPESERLKKILSSDAPKFDQCYTMPGIKANSTLNDPVASSAEQLLHKTVSRPEVPLNEDGLRQLIANGHLRAAANLTAALLTTMQQGVGMAGQPSKNTAESLRIWAHRLQLLMALKLYTLLNDELMPFEELDAPDLYFQYYPNIYANGRKGSLVPFSLRLVHAESLRFTPYPWAATKRIDILEENVKKEYSTSMSLYSRIASQEDDEQKRLAVKLMLARMALSIGSEKEAESYFKDVTPLSNDEFQFYKSLKCVFYGNYGQAYDHLQRIGNLAQENPKVC</sequence>
<evidence type="ECO:0000313" key="1">
    <source>
        <dbReference type="EMBL" id="VDM40704.1"/>
    </source>
</evidence>
<dbReference type="EMBL" id="UYWY01020160">
    <property type="protein sequence ID" value="VDM40704.1"/>
    <property type="molecule type" value="Genomic_DNA"/>
</dbReference>
<protein>
    <submittedName>
        <fullName evidence="3">TPR_REGION domain-containing protein</fullName>
    </submittedName>
</protein>
<organism evidence="2 3">
    <name type="scientific">Toxocara canis</name>
    <name type="common">Canine roundworm</name>
    <dbReference type="NCBI Taxonomy" id="6265"/>
    <lineage>
        <taxon>Eukaryota</taxon>
        <taxon>Metazoa</taxon>
        <taxon>Ecdysozoa</taxon>
        <taxon>Nematoda</taxon>
        <taxon>Chromadorea</taxon>
        <taxon>Rhabditida</taxon>
        <taxon>Spirurina</taxon>
        <taxon>Ascaridomorpha</taxon>
        <taxon>Ascaridoidea</taxon>
        <taxon>Toxocaridae</taxon>
        <taxon>Toxocara</taxon>
    </lineage>
</organism>
<dbReference type="GO" id="GO:0030008">
    <property type="term" value="C:TRAPP complex"/>
    <property type="evidence" value="ECO:0007669"/>
    <property type="project" value="TreeGrafter"/>
</dbReference>
<reference evidence="1 2" key="2">
    <citation type="submission" date="2018-11" db="EMBL/GenBank/DDBJ databases">
        <authorList>
            <consortium name="Pathogen Informatics"/>
        </authorList>
    </citation>
    <scope>NUCLEOTIDE SEQUENCE [LARGE SCALE GENOMIC DNA]</scope>
</reference>
<reference evidence="3" key="1">
    <citation type="submission" date="2016-06" db="UniProtKB">
        <authorList>
            <consortium name="WormBaseParasite"/>
        </authorList>
    </citation>
    <scope>IDENTIFICATION</scope>
</reference>
<dbReference type="PANTHER" id="PTHR21581">
    <property type="entry name" value="D-ALANYL-D-ALANINE CARBOXYPEPTIDASE"/>
    <property type="match status" value="1"/>
</dbReference>
<gene>
    <name evidence="1" type="ORF">TCNE_LOCUS9383</name>
</gene>